<evidence type="ECO:0000313" key="3">
    <source>
        <dbReference type="Proteomes" id="UP001223712"/>
    </source>
</evidence>
<reference evidence="3" key="1">
    <citation type="journal article" date="2019" name="Int. J. Syst. Evol. Microbiol.">
        <title>The Global Catalogue of Microorganisms (GCM) 10K type strain sequencing project: providing services to taxonomists for standard genome sequencing and annotation.</title>
        <authorList>
            <consortium name="The Broad Institute Genomics Platform"/>
            <consortium name="The Broad Institute Genome Sequencing Center for Infectious Disease"/>
            <person name="Wu L."/>
            <person name="Ma J."/>
        </authorList>
    </citation>
    <scope>NUCLEOTIDE SEQUENCE [LARGE SCALE GENOMIC DNA]</scope>
    <source>
        <strain evidence="3">CECT 7226</strain>
    </source>
</reference>
<gene>
    <name evidence="2" type="ORF">QWY96_16555</name>
</gene>
<keyword evidence="3" id="KW-1185">Reference proteome</keyword>
<dbReference type="Pfam" id="PF13086">
    <property type="entry name" value="AAA_11"/>
    <property type="match status" value="1"/>
</dbReference>
<dbReference type="EMBL" id="JAUFQY010000002">
    <property type="protein sequence ID" value="MDN3702104.1"/>
    <property type="molecule type" value="Genomic_DNA"/>
</dbReference>
<accession>A0ABT8CNT0</accession>
<dbReference type="InterPro" id="IPR041677">
    <property type="entry name" value="DNA2/NAM7_AAA_11"/>
</dbReference>
<comment type="caution">
    <text evidence="2">The sequence shown here is derived from an EMBL/GenBank/DDBJ whole genome shotgun (WGS) entry which is preliminary data.</text>
</comment>
<dbReference type="InterPro" id="IPR027417">
    <property type="entry name" value="P-loop_NTPase"/>
</dbReference>
<sequence>MEHESVVSNLAQYFDPDCSSPTVQYDKPVTSDDFARYDRTDEHNNKISLNQQQRKAFQQLLSNGPLSMLQGPPGTGKTEFIAAFVHHLIEKQNVKNILLVSQSHEAVNTAAERIRKHCSRLDTELDVVRFSNREGAVSTGLKDVYSNAIVAEKESYLELKQSIELHRCLKLLAYRLSF</sequence>
<evidence type="ECO:0000259" key="1">
    <source>
        <dbReference type="Pfam" id="PF13086"/>
    </source>
</evidence>
<dbReference type="SUPFAM" id="SSF52540">
    <property type="entry name" value="P-loop containing nucleoside triphosphate hydrolases"/>
    <property type="match status" value="1"/>
</dbReference>
<dbReference type="InterPro" id="IPR045055">
    <property type="entry name" value="DNA2/NAM7-like"/>
</dbReference>
<feature type="domain" description="DNA2/NAM7 helicase helicase" evidence="1">
    <location>
        <begin position="49"/>
        <end position="154"/>
    </location>
</feature>
<evidence type="ECO:0000313" key="2">
    <source>
        <dbReference type="EMBL" id="MDN3702104.1"/>
    </source>
</evidence>
<name>A0ABT8CNT0_9VIBR</name>
<dbReference type="Proteomes" id="UP001223712">
    <property type="component" value="Unassembled WGS sequence"/>
</dbReference>
<dbReference type="RefSeq" id="WP_290334940.1">
    <property type="nucleotide sequence ID" value="NZ_JAUFQY010000002.1"/>
</dbReference>
<dbReference type="PANTHER" id="PTHR10887:SF495">
    <property type="entry name" value="HELICASE SENATAXIN ISOFORM X1-RELATED"/>
    <property type="match status" value="1"/>
</dbReference>
<dbReference type="PANTHER" id="PTHR10887">
    <property type="entry name" value="DNA2/NAM7 HELICASE FAMILY"/>
    <property type="match status" value="1"/>
</dbReference>
<dbReference type="Gene3D" id="3.40.50.300">
    <property type="entry name" value="P-loop containing nucleotide triphosphate hydrolases"/>
    <property type="match status" value="1"/>
</dbReference>
<proteinExistence type="predicted"/>
<protein>
    <submittedName>
        <fullName evidence="2">AAA domain-containing protein</fullName>
    </submittedName>
</protein>
<organism evidence="2 3">
    <name type="scientific">Vibrio artabrorum</name>
    <dbReference type="NCBI Taxonomy" id="446374"/>
    <lineage>
        <taxon>Bacteria</taxon>
        <taxon>Pseudomonadati</taxon>
        <taxon>Pseudomonadota</taxon>
        <taxon>Gammaproteobacteria</taxon>
        <taxon>Vibrionales</taxon>
        <taxon>Vibrionaceae</taxon>
        <taxon>Vibrio</taxon>
    </lineage>
</organism>